<comment type="caution">
    <text evidence="1">The sequence shown here is derived from an EMBL/GenBank/DDBJ whole genome shotgun (WGS) entry which is preliminary data.</text>
</comment>
<evidence type="ECO:0000313" key="1">
    <source>
        <dbReference type="EMBL" id="MFD1613232.1"/>
    </source>
</evidence>
<protein>
    <submittedName>
        <fullName evidence="1">Uncharacterized protein</fullName>
    </submittedName>
</protein>
<dbReference type="SUPFAM" id="SSF54909">
    <property type="entry name" value="Dimeric alpha+beta barrel"/>
    <property type="match status" value="1"/>
</dbReference>
<dbReference type="Proteomes" id="UP001597115">
    <property type="component" value="Unassembled WGS sequence"/>
</dbReference>
<gene>
    <name evidence="1" type="ORF">ACFSCW_15610</name>
</gene>
<dbReference type="RefSeq" id="WP_380891118.1">
    <property type="nucleotide sequence ID" value="NZ_JBHUDY010000002.1"/>
</dbReference>
<name>A0ABW4I7L9_9SPHN</name>
<proteinExistence type="predicted"/>
<organism evidence="1 2">
    <name type="scientific">Sphingomonas tabacisoli</name>
    <dbReference type="NCBI Taxonomy" id="2249466"/>
    <lineage>
        <taxon>Bacteria</taxon>
        <taxon>Pseudomonadati</taxon>
        <taxon>Pseudomonadota</taxon>
        <taxon>Alphaproteobacteria</taxon>
        <taxon>Sphingomonadales</taxon>
        <taxon>Sphingomonadaceae</taxon>
        <taxon>Sphingomonas</taxon>
    </lineage>
</organism>
<sequence length="260" mass="29667">MTGYTTLHLHNVPAGQEDAYAAWFDGKHREDLSRLRGFVAADRFERTAEQVMPDIPQPWRFMSVYQFELDHPEIDIPALGPLLAEARDAGLIDDTTESERIHSYKMYRDWYWSGNRHPDKPISGMFIVIGNYVAGMEREYHDWYENVHIPEVSDVPGFVGMRRGRLTPVQIEPRRYCPGSDIVMCAQQTDDLRFTIMDFSARARGVSPSGIAMEPRSAAGSVARTVHFFRRISGDEQWQDGIAYTGDLSVYPPTFRETGA</sequence>
<dbReference type="EMBL" id="JBHUDY010000002">
    <property type="protein sequence ID" value="MFD1613232.1"/>
    <property type="molecule type" value="Genomic_DNA"/>
</dbReference>
<evidence type="ECO:0000313" key="2">
    <source>
        <dbReference type="Proteomes" id="UP001597115"/>
    </source>
</evidence>
<accession>A0ABW4I7L9</accession>
<dbReference type="InterPro" id="IPR011008">
    <property type="entry name" value="Dimeric_a/b-barrel"/>
</dbReference>
<reference evidence="2" key="1">
    <citation type="journal article" date="2019" name="Int. J. Syst. Evol. Microbiol.">
        <title>The Global Catalogue of Microorganisms (GCM) 10K type strain sequencing project: providing services to taxonomists for standard genome sequencing and annotation.</title>
        <authorList>
            <consortium name="The Broad Institute Genomics Platform"/>
            <consortium name="The Broad Institute Genome Sequencing Center for Infectious Disease"/>
            <person name="Wu L."/>
            <person name="Ma J."/>
        </authorList>
    </citation>
    <scope>NUCLEOTIDE SEQUENCE [LARGE SCALE GENOMIC DNA]</scope>
    <source>
        <strain evidence="2">CGMCC 1.16275</strain>
    </source>
</reference>
<keyword evidence="2" id="KW-1185">Reference proteome</keyword>